<reference evidence="2 3" key="1">
    <citation type="submission" date="2022-10" db="EMBL/GenBank/DDBJ databases">
        <title>Draft genome assembly of moderately radiation resistant bacterium Metabacillus halosaccharovorans.</title>
        <authorList>
            <person name="Pal S."/>
            <person name="Gopinathan A."/>
        </authorList>
    </citation>
    <scope>NUCLEOTIDE SEQUENCE [LARGE SCALE GENOMIC DNA]</scope>
    <source>
        <strain evidence="2 3">VITHBRA001</strain>
    </source>
</reference>
<evidence type="ECO:0000313" key="2">
    <source>
        <dbReference type="EMBL" id="MCV9884554.1"/>
    </source>
</evidence>
<dbReference type="SUPFAM" id="SSF51445">
    <property type="entry name" value="(Trans)glycosidases"/>
    <property type="match status" value="1"/>
</dbReference>
<dbReference type="Gene3D" id="3.20.20.70">
    <property type="entry name" value="Aldolase class I"/>
    <property type="match status" value="1"/>
</dbReference>
<sequence>MSKVQEDKPFVFHKSKIMSDVSFEVQLDQIGKVPLNFTGMGVEEKTDTLGTYSKYKYSYKYDEKVDLSFILHCYEHFLHAYIDVVVHNDRLFGRNDSLRSENGVIVKIKDLGEVNGLFASYRHKDWWTRPHFNTDVSTLPPRTQSLLWNHQHDYYYLLPVAGSVFKTDIEGEEQGLQMLVSSFDGGRTKCETPVFVLSKGENPFELAKLTTNRLLEISGNARPIEEKQYPERLDYLGWCSWDAFYQKVNEEGILSKAEEFKQKQLPVKWIMIDDGWSQIKEERLEGFEPNKEKFPNGFKPLTNKLRNEYSVDSVGVWHTLAGYWGGIHLDSPLANEMAPNLLKTTSDKLIPYPEKGKGFAFWDAWHSYLHQQGIDFVKVDGQSAINNFLMGQRSIGEASVETHKALEASVGIHFNHCVINCMGMASENIWNRPISSVARSSDDFVPEDENGFAEHALQNVYNSFYQGEIYWGDWDMFWTVHKDANRHALLRALSGGPIYTSDRVDETDASVLWPLILNDGRILRCDQPGRPTIDTLMINPVEELVPLKVWNTSNGIGLLGVYNLSHSAVNGTVSPANIEGFGAKEYFVYDYFNQKITVLDHDETIEFTQERNDYSFFLIIPKDHVIKPLGLLEKYIAPATFAIQYSTEDKVVVSLEEAGEFSFLAESGVKQVKVNGEEVSVKRLNKEEPIYVVDCSFVTNGKITIEIQG</sequence>
<accession>A0ABT3DBW7</accession>
<dbReference type="InterPro" id="IPR013785">
    <property type="entry name" value="Aldolase_TIM"/>
</dbReference>
<dbReference type="Pfam" id="PF05691">
    <property type="entry name" value="Raffinose_syn"/>
    <property type="match status" value="2"/>
</dbReference>
<protein>
    <submittedName>
        <fullName evidence="2">Sip1-related alpha-galactosidase</fullName>
    </submittedName>
</protein>
<dbReference type="PANTHER" id="PTHR31268:SF32">
    <property type="entry name" value="GALACTINOL--SUCROSE GALACTOSYLTRANSFERASE 2-RELATED"/>
    <property type="match status" value="1"/>
</dbReference>
<organism evidence="2 3">
    <name type="scientific">Metabacillus halosaccharovorans</name>
    <dbReference type="NCBI Taxonomy" id="930124"/>
    <lineage>
        <taxon>Bacteria</taxon>
        <taxon>Bacillati</taxon>
        <taxon>Bacillota</taxon>
        <taxon>Bacilli</taxon>
        <taxon>Bacillales</taxon>
        <taxon>Bacillaceae</taxon>
        <taxon>Metabacillus</taxon>
    </lineage>
</organism>
<dbReference type="InterPro" id="IPR017853">
    <property type="entry name" value="GH"/>
</dbReference>
<dbReference type="InterPro" id="IPR008811">
    <property type="entry name" value="Glycosyl_hydrolases_36"/>
</dbReference>
<evidence type="ECO:0000313" key="3">
    <source>
        <dbReference type="Proteomes" id="UP001526147"/>
    </source>
</evidence>
<keyword evidence="3" id="KW-1185">Reference proteome</keyword>
<dbReference type="RefSeq" id="WP_264141508.1">
    <property type="nucleotide sequence ID" value="NZ_JAOYEY010000020.1"/>
</dbReference>
<evidence type="ECO:0000256" key="1">
    <source>
        <dbReference type="ARBA" id="ARBA00023277"/>
    </source>
</evidence>
<keyword evidence="1" id="KW-0119">Carbohydrate metabolism</keyword>
<comment type="caution">
    <text evidence="2">The sequence shown here is derived from an EMBL/GenBank/DDBJ whole genome shotgun (WGS) entry which is preliminary data.</text>
</comment>
<proteinExistence type="predicted"/>
<name>A0ABT3DBW7_9BACI</name>
<gene>
    <name evidence="2" type="ORF">OIH86_02695</name>
</gene>
<dbReference type="EMBL" id="JAOYEY010000020">
    <property type="protein sequence ID" value="MCV9884554.1"/>
    <property type="molecule type" value="Genomic_DNA"/>
</dbReference>
<dbReference type="PANTHER" id="PTHR31268">
    <property type="match status" value="1"/>
</dbReference>
<dbReference type="Proteomes" id="UP001526147">
    <property type="component" value="Unassembled WGS sequence"/>
</dbReference>